<dbReference type="Proteomes" id="UP000198122">
    <property type="component" value="Unassembled WGS sequence"/>
</dbReference>
<accession>A0A212U1H8</accession>
<evidence type="ECO:0000256" key="2">
    <source>
        <dbReference type="SAM" id="SignalP"/>
    </source>
</evidence>
<dbReference type="AlphaFoldDB" id="A0A212U1H8"/>
<organism evidence="3 4">
    <name type="scientific">Kytococcus aerolatus</name>
    <dbReference type="NCBI Taxonomy" id="592308"/>
    <lineage>
        <taxon>Bacteria</taxon>
        <taxon>Bacillati</taxon>
        <taxon>Actinomycetota</taxon>
        <taxon>Actinomycetes</taxon>
        <taxon>Micrococcales</taxon>
        <taxon>Kytococcaceae</taxon>
        <taxon>Kytococcus</taxon>
    </lineage>
</organism>
<feature type="transmembrane region" description="Helical" evidence="1">
    <location>
        <begin position="277"/>
        <end position="297"/>
    </location>
</feature>
<feature type="signal peptide" evidence="2">
    <location>
        <begin position="1"/>
        <end position="23"/>
    </location>
</feature>
<name>A0A212U1H8_9MICO</name>
<keyword evidence="1" id="KW-0472">Membrane</keyword>
<gene>
    <name evidence="3" type="ORF">SAMN05445756_1718</name>
</gene>
<reference evidence="3 4" key="1">
    <citation type="submission" date="2017-06" db="EMBL/GenBank/DDBJ databases">
        <authorList>
            <person name="Kim H.J."/>
            <person name="Triplett B.A."/>
        </authorList>
    </citation>
    <scope>NUCLEOTIDE SEQUENCE [LARGE SCALE GENOMIC DNA]</scope>
    <source>
        <strain evidence="3 4">DSM 22179</strain>
    </source>
</reference>
<proteinExistence type="predicted"/>
<feature type="chain" id="PRO_5012013217" description="LPXTG-motif cell wall anchor domain-containing protein" evidence="2">
    <location>
        <begin position="24"/>
        <end position="301"/>
    </location>
</feature>
<dbReference type="RefSeq" id="WP_088818645.1">
    <property type="nucleotide sequence ID" value="NZ_FYEZ01000002.1"/>
</dbReference>
<evidence type="ECO:0008006" key="5">
    <source>
        <dbReference type="Google" id="ProtNLM"/>
    </source>
</evidence>
<keyword evidence="1" id="KW-1133">Transmembrane helix</keyword>
<evidence type="ECO:0000313" key="3">
    <source>
        <dbReference type="EMBL" id="SNC72078.1"/>
    </source>
</evidence>
<keyword evidence="1" id="KW-0812">Transmembrane</keyword>
<sequence length="301" mass="32908">MMKRTLTTLALAGMTLTGPAVWAAPSDQPQTPLDTTFSPEQVEGDGPRAWEITVDGERIALDGAEDGMGLLSVEGQDHPDFTNWTAEESLLGNRDTAMPSLVPEFYLPECPASTETVDGPATLHSDDEHVRYDADEDVLKPVEVDALTTEHRLVEVSSATCDPSETEEIDFLFTTAYYVSADADGAWEHIGSRAMKTTFHEGNEEFFHPAEGWEWLEDYYRTNRPEGLTDEEWADQVIADGTVPEEYRWFITGETAGQDDDENPIIDTGLTTHDATLPALALGLGLLGAGGVTLAGATRRR</sequence>
<keyword evidence="2" id="KW-0732">Signal</keyword>
<evidence type="ECO:0000313" key="4">
    <source>
        <dbReference type="Proteomes" id="UP000198122"/>
    </source>
</evidence>
<protein>
    <recommendedName>
        <fullName evidence="5">LPXTG-motif cell wall anchor domain-containing protein</fullName>
    </recommendedName>
</protein>
<evidence type="ECO:0000256" key="1">
    <source>
        <dbReference type="SAM" id="Phobius"/>
    </source>
</evidence>
<keyword evidence="4" id="KW-1185">Reference proteome</keyword>
<dbReference type="EMBL" id="FYEZ01000002">
    <property type="protein sequence ID" value="SNC72078.1"/>
    <property type="molecule type" value="Genomic_DNA"/>
</dbReference>